<dbReference type="EMBL" id="LSRX01001219">
    <property type="protein sequence ID" value="OLP82165.1"/>
    <property type="molecule type" value="Genomic_DNA"/>
</dbReference>
<dbReference type="Proteomes" id="UP000186817">
    <property type="component" value="Unassembled WGS sequence"/>
</dbReference>
<proteinExistence type="predicted"/>
<organism evidence="1 2">
    <name type="scientific">Symbiodinium microadriaticum</name>
    <name type="common">Dinoflagellate</name>
    <name type="synonym">Zooxanthella microadriatica</name>
    <dbReference type="NCBI Taxonomy" id="2951"/>
    <lineage>
        <taxon>Eukaryota</taxon>
        <taxon>Sar</taxon>
        <taxon>Alveolata</taxon>
        <taxon>Dinophyceae</taxon>
        <taxon>Suessiales</taxon>
        <taxon>Symbiodiniaceae</taxon>
        <taxon>Symbiodinium</taxon>
    </lineage>
</organism>
<evidence type="ECO:0000313" key="1">
    <source>
        <dbReference type="EMBL" id="OLP82165.1"/>
    </source>
</evidence>
<name>A0A1Q9CGV7_SYMMI</name>
<evidence type="ECO:0000313" key="2">
    <source>
        <dbReference type="Proteomes" id="UP000186817"/>
    </source>
</evidence>
<gene>
    <name evidence="1" type="ORF">AK812_SmicGene37212</name>
</gene>
<accession>A0A1Q9CGV7</accession>
<reference evidence="1 2" key="1">
    <citation type="submission" date="2016-02" db="EMBL/GenBank/DDBJ databases">
        <title>Genome analysis of coral dinoflagellate symbionts highlights evolutionary adaptations to a symbiotic lifestyle.</title>
        <authorList>
            <person name="Aranda M."/>
            <person name="Li Y."/>
            <person name="Liew Y.J."/>
            <person name="Baumgarten S."/>
            <person name="Simakov O."/>
            <person name="Wilson M."/>
            <person name="Piel J."/>
            <person name="Ashoor H."/>
            <person name="Bougouffa S."/>
            <person name="Bajic V.B."/>
            <person name="Ryu T."/>
            <person name="Ravasi T."/>
            <person name="Bayer T."/>
            <person name="Micklem G."/>
            <person name="Kim H."/>
            <person name="Bhak J."/>
            <person name="Lajeunesse T.C."/>
            <person name="Voolstra C.R."/>
        </authorList>
    </citation>
    <scope>NUCLEOTIDE SEQUENCE [LARGE SCALE GENOMIC DNA]</scope>
    <source>
        <strain evidence="1 2">CCMP2467</strain>
    </source>
</reference>
<keyword evidence="2" id="KW-1185">Reference proteome</keyword>
<sequence length="173" mass="19640">MIRKLGSPASPKPTLENPMIRELEAPTWASRIVQYAGREIKVLLKWDSLGKPTSQAQWNVRDVVPNMKPEHETNTGQRIIASTMPTSLLFALLLHLFSCPKGGPKDRRAAGNMLRWLVSSRMPGRMVNLLYFRPDGTYSYKQAEIDEVDGTVPNAWPQDFSDFLARVWDKDLT</sequence>
<comment type="caution">
    <text evidence="1">The sequence shown here is derived from an EMBL/GenBank/DDBJ whole genome shotgun (WGS) entry which is preliminary data.</text>
</comment>
<dbReference type="AlphaFoldDB" id="A0A1Q9CGV7"/>
<dbReference type="OrthoDB" id="410765at2759"/>
<protein>
    <submittedName>
        <fullName evidence="1">Uncharacterized protein</fullName>
    </submittedName>
</protein>